<organism evidence="1 2">
    <name type="scientific">Alicyclobacillus mengziensis</name>
    <dbReference type="NCBI Taxonomy" id="2931921"/>
    <lineage>
        <taxon>Bacteria</taxon>
        <taxon>Bacillati</taxon>
        <taxon>Bacillota</taxon>
        <taxon>Bacilli</taxon>
        <taxon>Bacillales</taxon>
        <taxon>Alicyclobacillaceae</taxon>
        <taxon>Alicyclobacillus</taxon>
    </lineage>
</organism>
<dbReference type="AlphaFoldDB" id="A0A9X7VZY2"/>
<name>A0A9X7VZY2_9BACL</name>
<dbReference type="InterPro" id="IPR027417">
    <property type="entry name" value="P-loop_NTPase"/>
</dbReference>
<evidence type="ECO:0008006" key="3">
    <source>
        <dbReference type="Google" id="ProtNLM"/>
    </source>
</evidence>
<dbReference type="SUPFAM" id="SSF52540">
    <property type="entry name" value="P-loop containing nucleoside triphosphate hydrolases"/>
    <property type="match status" value="1"/>
</dbReference>
<sequence length="220" mass="24523">MARLRVFTGHIGSGKTEIALNYALQLAQQKDRVCVVDLDIVNPYFCSRDVSEFLQSKGIRLISAAPQLANAELGVISAEVLSVFNDKSYEVVIDVGGDDVGAVALGQYLRYFRLEPYIMYFVVNKHRPLTANKQNVLDYLHRIEAASRLNVTAFVSNTNMSFETTAEDVLTGDHFVSALAEELQLPHAFTVATRDLLKELDGKTRAPLLGIQIFMKPPWM</sequence>
<gene>
    <name evidence="1" type="ORF">JZ786_01880</name>
</gene>
<dbReference type="EMBL" id="CP071182">
    <property type="protein sequence ID" value="QSO47819.1"/>
    <property type="molecule type" value="Genomic_DNA"/>
</dbReference>
<evidence type="ECO:0000313" key="1">
    <source>
        <dbReference type="EMBL" id="QSO47819.1"/>
    </source>
</evidence>
<accession>A0A9X7VZY2</accession>
<dbReference type="KEGG" id="afx:JZ786_01880"/>
<evidence type="ECO:0000313" key="2">
    <source>
        <dbReference type="Proteomes" id="UP000663505"/>
    </source>
</evidence>
<dbReference type="RefSeq" id="WP_206657162.1">
    <property type="nucleotide sequence ID" value="NZ_CP071182.1"/>
</dbReference>
<keyword evidence="2" id="KW-1185">Reference proteome</keyword>
<reference evidence="1 2" key="1">
    <citation type="submission" date="2021-02" db="EMBL/GenBank/DDBJ databases">
        <title>Alicyclobacillus curvatus sp. nov. and Alicyclobacillus mengziensis sp. nov., two acidophilic bacteria isolated from acid mine drainage.</title>
        <authorList>
            <person name="Huang Y."/>
        </authorList>
    </citation>
    <scope>NUCLEOTIDE SEQUENCE [LARGE SCALE GENOMIC DNA]</scope>
    <source>
        <strain evidence="1 2">S30H14</strain>
    </source>
</reference>
<protein>
    <recommendedName>
        <fullName evidence="3">CobQ/CobB/MinD/ParA nucleotide binding domain-containing protein</fullName>
    </recommendedName>
</protein>
<dbReference type="Gene3D" id="3.40.50.300">
    <property type="entry name" value="P-loop containing nucleotide triphosphate hydrolases"/>
    <property type="match status" value="1"/>
</dbReference>
<dbReference type="Proteomes" id="UP000663505">
    <property type="component" value="Chromosome"/>
</dbReference>
<proteinExistence type="predicted"/>